<feature type="transmembrane region" description="Helical" evidence="8">
    <location>
        <begin position="369"/>
        <end position="390"/>
    </location>
</feature>
<comment type="subcellular location">
    <subcellularLocation>
        <location evidence="1">Cell membrane</location>
        <topology evidence="1">Multi-pass membrane protein</topology>
    </subcellularLocation>
</comment>
<dbReference type="EC" id="2.4.-.-" evidence="10"/>
<dbReference type="GO" id="GO:0010041">
    <property type="term" value="P:response to iron(III) ion"/>
    <property type="evidence" value="ECO:0007669"/>
    <property type="project" value="TreeGrafter"/>
</dbReference>
<dbReference type="Proteomes" id="UP000824202">
    <property type="component" value="Unassembled WGS sequence"/>
</dbReference>
<comment type="caution">
    <text evidence="10">The sequence shown here is derived from an EMBL/GenBank/DDBJ whole genome shotgun (WGS) entry which is preliminary data.</text>
</comment>
<keyword evidence="7 8" id="KW-0472">Membrane</keyword>
<feature type="transmembrane region" description="Helical" evidence="8">
    <location>
        <begin position="421"/>
        <end position="439"/>
    </location>
</feature>
<dbReference type="PANTHER" id="PTHR33908:SF3">
    <property type="entry name" value="UNDECAPRENYL PHOSPHATE-ALPHA-4-AMINO-4-DEOXY-L-ARABINOSE ARABINOSYL TRANSFERASE"/>
    <property type="match status" value="1"/>
</dbReference>
<evidence type="ECO:0000256" key="3">
    <source>
        <dbReference type="ARBA" id="ARBA00022676"/>
    </source>
</evidence>
<organism evidence="10 11">
    <name type="scientific">Candidatus Odoribacter faecigallinarum</name>
    <dbReference type="NCBI Taxonomy" id="2838706"/>
    <lineage>
        <taxon>Bacteria</taxon>
        <taxon>Pseudomonadati</taxon>
        <taxon>Bacteroidota</taxon>
        <taxon>Bacteroidia</taxon>
        <taxon>Bacteroidales</taxon>
        <taxon>Odoribacteraceae</taxon>
        <taxon>Odoribacter</taxon>
    </lineage>
</organism>
<reference evidence="10" key="2">
    <citation type="submission" date="2021-04" db="EMBL/GenBank/DDBJ databases">
        <authorList>
            <person name="Gilroy R."/>
        </authorList>
    </citation>
    <scope>NUCLEOTIDE SEQUENCE</scope>
    <source>
        <strain evidence="10">23274</strain>
    </source>
</reference>
<evidence type="ECO:0000259" key="9">
    <source>
        <dbReference type="Pfam" id="PF13231"/>
    </source>
</evidence>
<feature type="domain" description="Glycosyltransferase RgtA/B/C/D-like" evidence="9">
    <location>
        <begin position="70"/>
        <end position="230"/>
    </location>
</feature>
<feature type="transmembrane region" description="Helical" evidence="8">
    <location>
        <begin position="396"/>
        <end position="414"/>
    </location>
</feature>
<reference evidence="10" key="1">
    <citation type="journal article" date="2021" name="PeerJ">
        <title>Extensive microbial diversity within the chicken gut microbiome revealed by metagenomics and culture.</title>
        <authorList>
            <person name="Gilroy R."/>
            <person name="Ravi A."/>
            <person name="Getino M."/>
            <person name="Pursley I."/>
            <person name="Horton D.L."/>
            <person name="Alikhan N.F."/>
            <person name="Baker D."/>
            <person name="Gharbi K."/>
            <person name="Hall N."/>
            <person name="Watson M."/>
            <person name="Adriaenssens E.M."/>
            <person name="Foster-Nyarko E."/>
            <person name="Jarju S."/>
            <person name="Secka A."/>
            <person name="Antonio M."/>
            <person name="Oren A."/>
            <person name="Chaudhuri R.R."/>
            <person name="La Ragione R."/>
            <person name="Hildebrand F."/>
            <person name="Pallen M.J."/>
        </authorList>
    </citation>
    <scope>NUCLEOTIDE SEQUENCE</scope>
    <source>
        <strain evidence="10">23274</strain>
    </source>
</reference>
<sequence length="567" mass="63616">MKKLFSQLNRAEINIPVTILWFALAVVYIGGLFVPLFDDDSAHHAAIALEMYNRGDWACLMDHENTPYLDKPHFQFWLVALSFQLFGVGGFAYKLSSFLFTLLGVWATYRLALHLCGRKAALYAALILASSAAFVLANIDVRMDAILTACIALAVWQGVMHLDTGKVRYLLGAALGMAMAFGTKGWIGVMVPFFALVFYIARQRQWRWFLSWRFLLLLAAFALFISPVLYAYYLQFDAHPELAVRGETGVSGVRFILWGQIFDRMGGTFGTTGANDPFFFLHTLLWAVLPWSFLFYVLLVKKVVEVSKGQAPASPVYWLTVPAILLTIAALSVSQFKLPHYLNVVFPLLAIFVAAVLTEPKTERFLRGIGIMQKVITVGLLVGVIALNYFCFPPVRWSFSLLLAVLMVYVLYLLFYRTASVHNMVVTGVLLSAVVWFSLNFNFYPQLLTYQGGNQLAETVRARGISPEDIGAYHITPGDIGYSFDVYVGRVVNEWSDATIRERLAEGKPVYLVVEEGGVADLRSAGYAFDFVDAKRDYRITRLNAAFLNPATRDTKLTKLYLVKLID</sequence>
<evidence type="ECO:0000256" key="6">
    <source>
        <dbReference type="ARBA" id="ARBA00022989"/>
    </source>
</evidence>
<feature type="transmembrane region" description="Helical" evidence="8">
    <location>
        <begin position="212"/>
        <end position="233"/>
    </location>
</feature>
<dbReference type="GO" id="GO:0009103">
    <property type="term" value="P:lipopolysaccharide biosynthetic process"/>
    <property type="evidence" value="ECO:0007669"/>
    <property type="project" value="UniProtKB-ARBA"/>
</dbReference>
<dbReference type="AlphaFoldDB" id="A0A9D1UZK5"/>
<dbReference type="PANTHER" id="PTHR33908">
    <property type="entry name" value="MANNOSYLTRANSFERASE YKCB-RELATED"/>
    <property type="match status" value="1"/>
</dbReference>
<dbReference type="InterPro" id="IPR038731">
    <property type="entry name" value="RgtA/B/C-like"/>
</dbReference>
<keyword evidence="3 10" id="KW-0328">Glycosyltransferase</keyword>
<dbReference type="GO" id="GO:0016763">
    <property type="term" value="F:pentosyltransferase activity"/>
    <property type="evidence" value="ECO:0007669"/>
    <property type="project" value="TreeGrafter"/>
</dbReference>
<feature type="transmembrane region" description="Helical" evidence="8">
    <location>
        <begin position="316"/>
        <end position="334"/>
    </location>
</feature>
<evidence type="ECO:0000256" key="4">
    <source>
        <dbReference type="ARBA" id="ARBA00022679"/>
    </source>
</evidence>
<evidence type="ECO:0000256" key="8">
    <source>
        <dbReference type="SAM" id="Phobius"/>
    </source>
</evidence>
<keyword evidence="5 8" id="KW-0812">Transmembrane</keyword>
<accession>A0A9D1UZK5</accession>
<feature type="transmembrane region" description="Helical" evidence="8">
    <location>
        <begin position="284"/>
        <end position="304"/>
    </location>
</feature>
<evidence type="ECO:0000256" key="1">
    <source>
        <dbReference type="ARBA" id="ARBA00004651"/>
    </source>
</evidence>
<dbReference type="Pfam" id="PF13231">
    <property type="entry name" value="PMT_2"/>
    <property type="match status" value="1"/>
</dbReference>
<dbReference type="InterPro" id="IPR050297">
    <property type="entry name" value="LipidA_mod_glycosyltrf_83"/>
</dbReference>
<evidence type="ECO:0000256" key="7">
    <source>
        <dbReference type="ARBA" id="ARBA00023136"/>
    </source>
</evidence>
<evidence type="ECO:0000313" key="11">
    <source>
        <dbReference type="Proteomes" id="UP000824202"/>
    </source>
</evidence>
<protein>
    <submittedName>
        <fullName evidence="10">Glycosyltransferase family 39 protein</fullName>
        <ecNumber evidence="10">2.4.-.-</ecNumber>
    </submittedName>
</protein>
<proteinExistence type="predicted"/>
<keyword evidence="2" id="KW-1003">Cell membrane</keyword>
<feature type="transmembrane region" description="Helical" evidence="8">
    <location>
        <begin position="174"/>
        <end position="200"/>
    </location>
</feature>
<dbReference type="GO" id="GO:0005886">
    <property type="term" value="C:plasma membrane"/>
    <property type="evidence" value="ECO:0007669"/>
    <property type="project" value="UniProtKB-SubCell"/>
</dbReference>
<evidence type="ECO:0000313" key="10">
    <source>
        <dbReference type="EMBL" id="HIX03331.1"/>
    </source>
</evidence>
<name>A0A9D1UZK5_9BACT</name>
<evidence type="ECO:0000256" key="5">
    <source>
        <dbReference type="ARBA" id="ARBA00022692"/>
    </source>
</evidence>
<feature type="transmembrane region" description="Helical" evidence="8">
    <location>
        <begin position="12"/>
        <end position="34"/>
    </location>
</feature>
<evidence type="ECO:0000256" key="2">
    <source>
        <dbReference type="ARBA" id="ARBA00022475"/>
    </source>
</evidence>
<keyword evidence="6 8" id="KW-1133">Transmembrane helix</keyword>
<feature type="transmembrane region" description="Helical" evidence="8">
    <location>
        <begin position="121"/>
        <end position="139"/>
    </location>
</feature>
<gene>
    <name evidence="10" type="ORF">H9863_04330</name>
</gene>
<dbReference type="EMBL" id="DXFT01000087">
    <property type="protein sequence ID" value="HIX03331.1"/>
    <property type="molecule type" value="Genomic_DNA"/>
</dbReference>
<keyword evidence="4 10" id="KW-0808">Transferase</keyword>
<feature type="transmembrane region" description="Helical" evidence="8">
    <location>
        <begin position="340"/>
        <end position="357"/>
    </location>
</feature>